<evidence type="ECO:0000313" key="2">
    <source>
        <dbReference type="EMBL" id="KAF2035740.1"/>
    </source>
</evidence>
<dbReference type="AlphaFoldDB" id="A0A9P4HIH2"/>
<gene>
    <name evidence="2" type="ORF">EK21DRAFT_53670</name>
</gene>
<sequence>MYITSDLFGGTSTHQHNDTNPATQWTIMADSPHTAGLGKRKRLEGEDGPNRYGQFQVHSHNPQADDSCDSSVHQQRSSPTSRGYARMHVHNNSTLETSRNLSYPIYSAVPIYASAERRPVKQMKRHNPKATLVKSTSHLMDFEHDLPPSITKVDTHSHTANDLRPCHACKSAPKRRRDLENYLDCRRCEGRTCYICARQCFGGCGKAVCKKCIVEVGEEGDPWCLDCYARRINI</sequence>
<proteinExistence type="predicted"/>
<dbReference type="EMBL" id="ML978156">
    <property type="protein sequence ID" value="KAF2035740.1"/>
    <property type="molecule type" value="Genomic_DNA"/>
</dbReference>
<organism evidence="2 3">
    <name type="scientific">Setomelanomma holmii</name>
    <dbReference type="NCBI Taxonomy" id="210430"/>
    <lineage>
        <taxon>Eukaryota</taxon>
        <taxon>Fungi</taxon>
        <taxon>Dikarya</taxon>
        <taxon>Ascomycota</taxon>
        <taxon>Pezizomycotina</taxon>
        <taxon>Dothideomycetes</taxon>
        <taxon>Pleosporomycetidae</taxon>
        <taxon>Pleosporales</taxon>
        <taxon>Pleosporineae</taxon>
        <taxon>Phaeosphaeriaceae</taxon>
        <taxon>Setomelanomma</taxon>
    </lineage>
</organism>
<evidence type="ECO:0000313" key="3">
    <source>
        <dbReference type="Proteomes" id="UP000799777"/>
    </source>
</evidence>
<feature type="compositionally biased region" description="Polar residues" evidence="1">
    <location>
        <begin position="10"/>
        <end position="23"/>
    </location>
</feature>
<reference evidence="2" key="1">
    <citation type="journal article" date="2020" name="Stud. Mycol.">
        <title>101 Dothideomycetes genomes: a test case for predicting lifestyles and emergence of pathogens.</title>
        <authorList>
            <person name="Haridas S."/>
            <person name="Albert R."/>
            <person name="Binder M."/>
            <person name="Bloem J."/>
            <person name="Labutti K."/>
            <person name="Salamov A."/>
            <person name="Andreopoulos B."/>
            <person name="Baker S."/>
            <person name="Barry K."/>
            <person name="Bills G."/>
            <person name="Bluhm B."/>
            <person name="Cannon C."/>
            <person name="Castanera R."/>
            <person name="Culley D."/>
            <person name="Daum C."/>
            <person name="Ezra D."/>
            <person name="Gonzalez J."/>
            <person name="Henrissat B."/>
            <person name="Kuo A."/>
            <person name="Liang C."/>
            <person name="Lipzen A."/>
            <person name="Lutzoni F."/>
            <person name="Magnuson J."/>
            <person name="Mondo S."/>
            <person name="Nolan M."/>
            <person name="Ohm R."/>
            <person name="Pangilinan J."/>
            <person name="Park H.-J."/>
            <person name="Ramirez L."/>
            <person name="Alfaro M."/>
            <person name="Sun H."/>
            <person name="Tritt A."/>
            <person name="Yoshinaga Y."/>
            <person name="Zwiers L.-H."/>
            <person name="Turgeon B."/>
            <person name="Goodwin S."/>
            <person name="Spatafora J."/>
            <person name="Crous P."/>
            <person name="Grigoriev I."/>
        </authorList>
    </citation>
    <scope>NUCLEOTIDE SEQUENCE</scope>
    <source>
        <strain evidence="2">CBS 110217</strain>
    </source>
</reference>
<keyword evidence="3" id="KW-1185">Reference proteome</keyword>
<feature type="compositionally biased region" description="Polar residues" evidence="1">
    <location>
        <begin position="56"/>
        <end position="81"/>
    </location>
</feature>
<evidence type="ECO:0000256" key="1">
    <source>
        <dbReference type="SAM" id="MobiDB-lite"/>
    </source>
</evidence>
<comment type="caution">
    <text evidence="2">The sequence shown here is derived from an EMBL/GenBank/DDBJ whole genome shotgun (WGS) entry which is preliminary data.</text>
</comment>
<name>A0A9P4HIH2_9PLEO</name>
<protein>
    <submittedName>
        <fullName evidence="2">Uncharacterized protein</fullName>
    </submittedName>
</protein>
<dbReference type="Proteomes" id="UP000799777">
    <property type="component" value="Unassembled WGS sequence"/>
</dbReference>
<feature type="region of interest" description="Disordered" evidence="1">
    <location>
        <begin position="35"/>
        <end position="87"/>
    </location>
</feature>
<feature type="region of interest" description="Disordered" evidence="1">
    <location>
        <begin position="1"/>
        <end position="23"/>
    </location>
</feature>
<accession>A0A9P4HIH2</accession>
<dbReference type="OrthoDB" id="5377226at2759"/>